<proteinExistence type="predicted"/>
<dbReference type="OrthoDB" id="2972309at2"/>
<evidence type="ECO:0000313" key="2">
    <source>
        <dbReference type="Proteomes" id="UP000198897"/>
    </source>
</evidence>
<dbReference type="EMBL" id="FOOG01000025">
    <property type="protein sequence ID" value="SFG14653.1"/>
    <property type="molecule type" value="Genomic_DNA"/>
</dbReference>
<reference evidence="2" key="1">
    <citation type="submission" date="2016-10" db="EMBL/GenBank/DDBJ databases">
        <authorList>
            <person name="Varghese N."/>
            <person name="Submissions S."/>
        </authorList>
    </citation>
    <scope>NUCLEOTIDE SEQUENCE [LARGE SCALE GENOMIC DNA]</scope>
    <source>
        <strain evidence="2">FP5</strain>
    </source>
</reference>
<accession>A0A1I2PGR7</accession>
<protein>
    <submittedName>
        <fullName evidence="1">Uncharacterized protein</fullName>
    </submittedName>
</protein>
<dbReference type="Proteomes" id="UP000198897">
    <property type="component" value="Unassembled WGS sequence"/>
</dbReference>
<dbReference type="AlphaFoldDB" id="A0A1I2PGR7"/>
<gene>
    <name evidence="1" type="ORF">SAMN05216353_1258</name>
</gene>
<name>A0A1I2PGR7_9BACI</name>
<organism evidence="1 2">
    <name type="scientific">Halobacillus alkaliphilus</name>
    <dbReference type="NCBI Taxonomy" id="396056"/>
    <lineage>
        <taxon>Bacteria</taxon>
        <taxon>Bacillati</taxon>
        <taxon>Bacillota</taxon>
        <taxon>Bacilli</taxon>
        <taxon>Bacillales</taxon>
        <taxon>Bacillaceae</taxon>
        <taxon>Halobacillus</taxon>
    </lineage>
</organism>
<sequence length="77" mass="8676">MGFTYGKRELMQDLQRVFAKHNVQSIKVNKPGTLFKIEEDGSMKVEVGATITAFDYKPGEKPVSKFRVVNGGNQKKQ</sequence>
<keyword evidence="2" id="KW-1185">Reference proteome</keyword>
<evidence type="ECO:0000313" key="1">
    <source>
        <dbReference type="EMBL" id="SFG14653.1"/>
    </source>
</evidence>
<dbReference type="RefSeq" id="WP_089752474.1">
    <property type="nucleotide sequence ID" value="NZ_FOOG01000025.1"/>
</dbReference>